<comment type="caution">
    <text evidence="2">The sequence shown here is derived from an EMBL/GenBank/DDBJ whole genome shotgun (WGS) entry which is preliminary data.</text>
</comment>
<gene>
    <name evidence="2" type="ORF">Q604_UNBC16197G0001</name>
</gene>
<feature type="non-terminal residue" evidence="2">
    <location>
        <position position="1"/>
    </location>
</feature>
<feature type="domain" description="FAD dependent oxidoreductase" evidence="1">
    <location>
        <begin position="3"/>
        <end position="88"/>
    </location>
</feature>
<proteinExistence type="predicted"/>
<accession>W1XG05</accession>
<dbReference type="Gene3D" id="3.50.50.60">
    <property type="entry name" value="FAD/NAD(P)-binding domain"/>
    <property type="match status" value="1"/>
</dbReference>
<protein>
    <submittedName>
        <fullName evidence="2">Glycerol-3-phosphate dehydrogenase, glpa</fullName>
    </submittedName>
</protein>
<organism evidence="2">
    <name type="scientific">human gut metagenome</name>
    <dbReference type="NCBI Taxonomy" id="408170"/>
    <lineage>
        <taxon>unclassified sequences</taxon>
        <taxon>metagenomes</taxon>
        <taxon>organismal metagenomes</taxon>
    </lineage>
</organism>
<dbReference type="PANTHER" id="PTHR42720">
    <property type="entry name" value="GLYCEROL-3-PHOSPHATE DEHYDROGENASE"/>
    <property type="match status" value="1"/>
</dbReference>
<reference evidence="2" key="1">
    <citation type="submission" date="2013-12" db="EMBL/GenBank/DDBJ databases">
        <title>A Varibaculum cambriense genome reconstructed from a premature infant gut community with otherwise low bacterial novelty that shifts toward anaerobic metabolism during the third week of life.</title>
        <authorList>
            <person name="Brown C.T."/>
            <person name="Sharon I."/>
            <person name="Thomas B.C."/>
            <person name="Castelle C.J."/>
            <person name="Morowitz M.J."/>
            <person name="Banfield J.F."/>
        </authorList>
    </citation>
    <scope>NUCLEOTIDE SEQUENCE</scope>
</reference>
<dbReference type="InterPro" id="IPR052745">
    <property type="entry name" value="G3P_Oxidase/Oxidoreductase"/>
</dbReference>
<dbReference type="EMBL" id="AZMM01016197">
    <property type="protein sequence ID" value="ETJ29257.1"/>
    <property type="molecule type" value="Genomic_DNA"/>
</dbReference>
<evidence type="ECO:0000259" key="1">
    <source>
        <dbReference type="Pfam" id="PF01266"/>
    </source>
</evidence>
<name>W1XG05_9ZZZZ</name>
<dbReference type="InterPro" id="IPR006076">
    <property type="entry name" value="FAD-dep_OxRdtase"/>
</dbReference>
<evidence type="ECO:0000313" key="2">
    <source>
        <dbReference type="EMBL" id="ETJ29257.1"/>
    </source>
</evidence>
<feature type="non-terminal residue" evidence="2">
    <location>
        <position position="88"/>
    </location>
</feature>
<dbReference type="SUPFAM" id="SSF51905">
    <property type="entry name" value="FAD/NAD(P)-binding domain"/>
    <property type="match status" value="1"/>
</dbReference>
<sequence>GNEMFEDMCKDLSVPFKRNGSLIIAFDDEDMKTVKELYDNGNKIGVKGLQILNKEEVLEKEPNLSSEIKGALYAPTGGIVGPFEYTIA</sequence>
<dbReference type="PANTHER" id="PTHR42720:SF1">
    <property type="entry name" value="GLYCEROL 3-PHOSPHATE OXIDASE"/>
    <property type="match status" value="1"/>
</dbReference>
<dbReference type="Pfam" id="PF01266">
    <property type="entry name" value="DAO"/>
    <property type="match status" value="1"/>
</dbReference>
<dbReference type="Gene3D" id="3.30.9.10">
    <property type="entry name" value="D-Amino Acid Oxidase, subunit A, domain 2"/>
    <property type="match status" value="1"/>
</dbReference>
<dbReference type="InterPro" id="IPR036188">
    <property type="entry name" value="FAD/NAD-bd_sf"/>
</dbReference>
<dbReference type="AlphaFoldDB" id="W1XG05"/>